<evidence type="ECO:0000313" key="2">
    <source>
        <dbReference type="Proteomes" id="UP000054869"/>
    </source>
</evidence>
<dbReference type="AlphaFoldDB" id="A0A0W0VFA0"/>
<proteinExistence type="predicted"/>
<accession>A0A0W0VFA0</accession>
<gene>
    <name evidence="1" type="ORF">Llan_2491</name>
</gene>
<name>A0A0W0VFA0_9GAMM</name>
<sequence>MPLVLKKKHAWQVMSNDMFGYDELLSKQTAALQRTTIRHSGGYDGHYHAESFQCIIVIEHIFLKLKL</sequence>
<dbReference type="RefSeq" id="WP_028374392.1">
    <property type="nucleotide sequence ID" value="NZ_CAAAJD010000039.1"/>
</dbReference>
<evidence type="ECO:0000313" key="1">
    <source>
        <dbReference type="EMBL" id="KTD18573.1"/>
    </source>
</evidence>
<dbReference type="EMBL" id="LNYI01000060">
    <property type="protein sequence ID" value="KTD18573.1"/>
    <property type="molecule type" value="Genomic_DNA"/>
</dbReference>
<dbReference type="PATRIC" id="fig|45067.4.peg.2618"/>
<organism evidence="1 2">
    <name type="scientific">Legionella lansingensis</name>
    <dbReference type="NCBI Taxonomy" id="45067"/>
    <lineage>
        <taxon>Bacteria</taxon>
        <taxon>Pseudomonadati</taxon>
        <taxon>Pseudomonadota</taxon>
        <taxon>Gammaproteobacteria</taxon>
        <taxon>Legionellales</taxon>
        <taxon>Legionellaceae</taxon>
        <taxon>Legionella</taxon>
    </lineage>
</organism>
<keyword evidence="2" id="KW-1185">Reference proteome</keyword>
<dbReference type="Proteomes" id="UP000054869">
    <property type="component" value="Unassembled WGS sequence"/>
</dbReference>
<reference evidence="1 2" key="1">
    <citation type="submission" date="2015-11" db="EMBL/GenBank/DDBJ databases">
        <title>Genomic analysis of 38 Legionella species identifies large and diverse effector repertoires.</title>
        <authorList>
            <person name="Burstein D."/>
            <person name="Amaro F."/>
            <person name="Zusman T."/>
            <person name="Lifshitz Z."/>
            <person name="Cohen O."/>
            <person name="Gilbert J.A."/>
            <person name="Pupko T."/>
            <person name="Shuman H.A."/>
            <person name="Segal G."/>
        </authorList>
    </citation>
    <scope>NUCLEOTIDE SEQUENCE [LARGE SCALE GENOMIC DNA]</scope>
    <source>
        <strain evidence="1 2">ATCC 49751</strain>
    </source>
</reference>
<protein>
    <submittedName>
        <fullName evidence="1">Uncharacterized protein</fullName>
    </submittedName>
</protein>
<comment type="caution">
    <text evidence="1">The sequence shown here is derived from an EMBL/GenBank/DDBJ whole genome shotgun (WGS) entry which is preliminary data.</text>
</comment>